<sequence length="224" mass="25273">MRFRSEIESIFEGKAFLRPLFYSYPGGLRFELSEGGSAIEQFLLALRKATTICADIFPVSKPITVCLRAFGKPNLFAYRNLLSELRAAGISIPRSRCLWLVAPSPDDDFDDEDDISWLHIAFEAPTSLLQNLLWSAFATDFGSIRPRPRCDIYLFNLSDKVMVWPYDDRGMDVIGPNHRLLSQIYSKHSQYLLDYDRQTMAATFEPSNPPLNTDAPPIGGAPVS</sequence>
<name>A0A4R6MVY9_9BURK</name>
<accession>A0A4R6MVY9</accession>
<proteinExistence type="predicted"/>
<dbReference type="AlphaFoldDB" id="A0A4R6MVY9"/>
<dbReference type="Proteomes" id="UP000295357">
    <property type="component" value="Unassembled WGS sequence"/>
</dbReference>
<gene>
    <name evidence="3" type="ORF">DFR39_1091</name>
</gene>
<keyword evidence="4" id="KW-1185">Reference proteome</keyword>
<organism evidence="3 4">
    <name type="scientific">Roseateles asaccharophilus</name>
    <dbReference type="NCBI Taxonomy" id="582607"/>
    <lineage>
        <taxon>Bacteria</taxon>
        <taxon>Pseudomonadati</taxon>
        <taxon>Pseudomonadota</taxon>
        <taxon>Betaproteobacteria</taxon>
        <taxon>Burkholderiales</taxon>
        <taxon>Sphaerotilaceae</taxon>
        <taxon>Roseateles</taxon>
    </lineage>
</organism>
<reference evidence="3 4" key="1">
    <citation type="submission" date="2019-03" db="EMBL/GenBank/DDBJ databases">
        <title>Genomic Encyclopedia of Type Strains, Phase IV (KMG-IV): sequencing the most valuable type-strain genomes for metagenomic binning, comparative biology and taxonomic classification.</title>
        <authorList>
            <person name="Goeker M."/>
        </authorList>
    </citation>
    <scope>NUCLEOTIDE SEQUENCE [LARGE SCALE GENOMIC DNA]</scope>
    <source>
        <strain evidence="3 4">DSM 25082</strain>
    </source>
</reference>
<evidence type="ECO:0000256" key="1">
    <source>
        <dbReference type="SAM" id="MobiDB-lite"/>
    </source>
</evidence>
<evidence type="ECO:0000313" key="4">
    <source>
        <dbReference type="Proteomes" id="UP000295357"/>
    </source>
</evidence>
<evidence type="ECO:0000259" key="2">
    <source>
        <dbReference type="Pfam" id="PF13021"/>
    </source>
</evidence>
<dbReference type="OrthoDB" id="72213at2"/>
<dbReference type="RefSeq" id="WP_133604939.1">
    <property type="nucleotide sequence ID" value="NZ_JAUFPJ010000003.1"/>
</dbReference>
<comment type="caution">
    <text evidence="3">The sequence shown here is derived from an EMBL/GenBank/DDBJ whole genome shotgun (WGS) entry which is preliminary data.</text>
</comment>
<protein>
    <submittedName>
        <fullName evidence="3">Uncharacterized protein DUF3885</fullName>
    </submittedName>
</protein>
<dbReference type="EMBL" id="SNXE01000009">
    <property type="protein sequence ID" value="TDP06328.1"/>
    <property type="molecule type" value="Genomic_DNA"/>
</dbReference>
<dbReference type="Pfam" id="PF13021">
    <property type="entry name" value="DUF3885"/>
    <property type="match status" value="1"/>
</dbReference>
<feature type="region of interest" description="Disordered" evidence="1">
    <location>
        <begin position="203"/>
        <end position="224"/>
    </location>
</feature>
<dbReference type="InterPro" id="IPR024976">
    <property type="entry name" value="DUF3885"/>
</dbReference>
<evidence type="ECO:0000313" key="3">
    <source>
        <dbReference type="EMBL" id="TDP06328.1"/>
    </source>
</evidence>
<feature type="domain" description="DUF3885" evidence="2">
    <location>
        <begin position="5"/>
        <end position="196"/>
    </location>
</feature>